<dbReference type="RefSeq" id="WP_380914405.1">
    <property type="nucleotide sequence ID" value="NZ_JBHTLS010000134.1"/>
</dbReference>
<organism evidence="1 2">
    <name type="scientific">Sphingobium olei</name>
    <dbReference type="NCBI Taxonomy" id="420955"/>
    <lineage>
        <taxon>Bacteria</taxon>
        <taxon>Pseudomonadati</taxon>
        <taxon>Pseudomonadota</taxon>
        <taxon>Alphaproteobacteria</taxon>
        <taxon>Sphingomonadales</taxon>
        <taxon>Sphingomonadaceae</taxon>
        <taxon>Sphingobium</taxon>
    </lineage>
</organism>
<sequence length="108" mass="11894">MADELDARRAGELVPITVMMFPFRVYQVAAIKALAASKGDNGRRSGAFNTSRDFFDRRAESTVFSGPYVRTTRARHIKVEEIAVFAGKKLPPTGKLPDGINHLITTQA</sequence>
<keyword evidence="2" id="KW-1185">Reference proteome</keyword>
<protein>
    <submittedName>
        <fullName evidence="1">Uncharacterized protein</fullName>
    </submittedName>
</protein>
<dbReference type="EMBL" id="JBHTLS010000134">
    <property type="protein sequence ID" value="MFD1106793.1"/>
    <property type="molecule type" value="Genomic_DNA"/>
</dbReference>
<name>A0ABW3P627_9SPHN</name>
<proteinExistence type="predicted"/>
<evidence type="ECO:0000313" key="1">
    <source>
        <dbReference type="EMBL" id="MFD1106793.1"/>
    </source>
</evidence>
<dbReference type="Proteomes" id="UP001597203">
    <property type="component" value="Unassembled WGS sequence"/>
</dbReference>
<gene>
    <name evidence="1" type="ORF">ACFQ24_18165</name>
</gene>
<accession>A0ABW3P627</accession>
<evidence type="ECO:0000313" key="2">
    <source>
        <dbReference type="Proteomes" id="UP001597203"/>
    </source>
</evidence>
<reference evidence="2" key="1">
    <citation type="journal article" date="2019" name="Int. J. Syst. Evol. Microbiol.">
        <title>The Global Catalogue of Microorganisms (GCM) 10K type strain sequencing project: providing services to taxonomists for standard genome sequencing and annotation.</title>
        <authorList>
            <consortium name="The Broad Institute Genomics Platform"/>
            <consortium name="The Broad Institute Genome Sequencing Center for Infectious Disease"/>
            <person name="Wu L."/>
            <person name="Ma J."/>
        </authorList>
    </citation>
    <scope>NUCLEOTIDE SEQUENCE [LARGE SCALE GENOMIC DNA]</scope>
    <source>
        <strain evidence="2">CCUG 54329</strain>
    </source>
</reference>
<comment type="caution">
    <text evidence="1">The sequence shown here is derived from an EMBL/GenBank/DDBJ whole genome shotgun (WGS) entry which is preliminary data.</text>
</comment>